<dbReference type="SMART" id="SM00173">
    <property type="entry name" value="RAS"/>
    <property type="match status" value="1"/>
</dbReference>
<dbReference type="NCBIfam" id="TIGR00231">
    <property type="entry name" value="small_GTP"/>
    <property type="match status" value="1"/>
</dbReference>
<keyword evidence="4" id="KW-0653">Protein transport</keyword>
<feature type="region of interest" description="Disordered" evidence="8">
    <location>
        <begin position="224"/>
        <end position="292"/>
    </location>
</feature>
<keyword evidence="5" id="KW-0342">GTP-binding</keyword>
<dbReference type="PROSITE" id="PS51421">
    <property type="entry name" value="RAS"/>
    <property type="match status" value="1"/>
</dbReference>
<dbReference type="EMBL" id="CAJMWW010000403">
    <property type="protein sequence ID" value="CAE6470029.1"/>
    <property type="molecule type" value="Genomic_DNA"/>
</dbReference>
<dbReference type="GO" id="GO:0005525">
    <property type="term" value="F:GTP binding"/>
    <property type="evidence" value="ECO:0007669"/>
    <property type="project" value="UniProtKB-KW"/>
</dbReference>
<comment type="similarity">
    <text evidence="1">Belongs to the small GTPase superfamily. Rab family.</text>
</comment>
<protein>
    <submittedName>
        <fullName evidence="11">Uncharacterized protein</fullName>
    </submittedName>
</protein>
<keyword evidence="6" id="KW-0449">Lipoprotein</keyword>
<feature type="region of interest" description="Disordered" evidence="8">
    <location>
        <begin position="307"/>
        <end position="330"/>
    </location>
</feature>
<dbReference type="InterPro" id="IPR027417">
    <property type="entry name" value="P-loop_NTPase"/>
</dbReference>
<evidence type="ECO:0000256" key="9">
    <source>
        <dbReference type="SAM" id="Phobius"/>
    </source>
</evidence>
<dbReference type="InterPro" id="IPR050227">
    <property type="entry name" value="Rab"/>
</dbReference>
<dbReference type="AlphaFoldDB" id="A0A8H3BZI9"/>
<accession>A0A8H3BZI9</accession>
<dbReference type="GO" id="GO:0015031">
    <property type="term" value="P:protein transport"/>
    <property type="evidence" value="ECO:0007669"/>
    <property type="project" value="UniProtKB-KW"/>
</dbReference>
<dbReference type="Gene3D" id="3.40.50.300">
    <property type="entry name" value="P-loop containing nucleotide triphosphate hydrolases"/>
    <property type="match status" value="1"/>
</dbReference>
<keyword evidence="3" id="KW-0547">Nucleotide-binding</keyword>
<feature type="compositionally biased region" description="Low complexity" evidence="8">
    <location>
        <begin position="317"/>
        <end position="330"/>
    </location>
</feature>
<keyword evidence="9" id="KW-0812">Transmembrane</keyword>
<dbReference type="InterPro" id="IPR001806">
    <property type="entry name" value="Small_GTPase"/>
</dbReference>
<dbReference type="FunFam" id="3.40.50.300:FF:000229">
    <property type="entry name" value="Probable Ras-related protein Rab-6A"/>
    <property type="match status" value="1"/>
</dbReference>
<feature type="chain" id="PRO_5034660964" evidence="10">
    <location>
        <begin position="26"/>
        <end position="1019"/>
    </location>
</feature>
<dbReference type="SMART" id="SM00176">
    <property type="entry name" value="RAN"/>
    <property type="match status" value="1"/>
</dbReference>
<dbReference type="PROSITE" id="PS51420">
    <property type="entry name" value="RHO"/>
    <property type="match status" value="1"/>
</dbReference>
<keyword evidence="7" id="KW-0636">Prenylation</keyword>
<organism evidence="11 12">
    <name type="scientific">Rhizoctonia solani</name>
    <dbReference type="NCBI Taxonomy" id="456999"/>
    <lineage>
        <taxon>Eukaryota</taxon>
        <taxon>Fungi</taxon>
        <taxon>Dikarya</taxon>
        <taxon>Basidiomycota</taxon>
        <taxon>Agaricomycotina</taxon>
        <taxon>Agaricomycetes</taxon>
        <taxon>Cantharellales</taxon>
        <taxon>Ceratobasidiaceae</taxon>
        <taxon>Rhizoctonia</taxon>
    </lineage>
</organism>
<keyword evidence="9" id="KW-1133">Transmembrane helix</keyword>
<evidence type="ECO:0000256" key="4">
    <source>
        <dbReference type="ARBA" id="ARBA00022927"/>
    </source>
</evidence>
<dbReference type="Proteomes" id="UP000663841">
    <property type="component" value="Unassembled WGS sequence"/>
</dbReference>
<evidence type="ECO:0000313" key="12">
    <source>
        <dbReference type="Proteomes" id="UP000663841"/>
    </source>
</evidence>
<feature type="region of interest" description="Disordered" evidence="8">
    <location>
        <begin position="618"/>
        <end position="642"/>
    </location>
</feature>
<dbReference type="GO" id="GO:0003924">
    <property type="term" value="F:GTPase activity"/>
    <property type="evidence" value="ECO:0007669"/>
    <property type="project" value="InterPro"/>
</dbReference>
<dbReference type="PROSITE" id="PS51419">
    <property type="entry name" value="RAB"/>
    <property type="match status" value="1"/>
</dbReference>
<dbReference type="PRINTS" id="PR00449">
    <property type="entry name" value="RASTRNSFRMNG"/>
</dbReference>
<evidence type="ECO:0000256" key="1">
    <source>
        <dbReference type="ARBA" id="ARBA00006270"/>
    </source>
</evidence>
<evidence type="ECO:0000313" key="11">
    <source>
        <dbReference type="EMBL" id="CAE6470029.1"/>
    </source>
</evidence>
<proteinExistence type="inferred from homology"/>
<keyword evidence="9" id="KW-0472">Membrane</keyword>
<evidence type="ECO:0000256" key="6">
    <source>
        <dbReference type="ARBA" id="ARBA00023288"/>
    </source>
</evidence>
<dbReference type="SMART" id="SM00174">
    <property type="entry name" value="RHO"/>
    <property type="match status" value="1"/>
</dbReference>
<feature type="transmembrane region" description="Helical" evidence="9">
    <location>
        <begin position="188"/>
        <end position="213"/>
    </location>
</feature>
<evidence type="ECO:0000256" key="7">
    <source>
        <dbReference type="ARBA" id="ARBA00023289"/>
    </source>
</evidence>
<keyword evidence="10" id="KW-0732">Signal</keyword>
<feature type="region of interest" description="Disordered" evidence="8">
    <location>
        <begin position="409"/>
        <end position="428"/>
    </location>
</feature>
<dbReference type="SUPFAM" id="SSF52540">
    <property type="entry name" value="P-loop containing nucleoside triphosphate hydrolases"/>
    <property type="match status" value="1"/>
</dbReference>
<name>A0A8H3BZI9_9AGAM</name>
<gene>
    <name evidence="11" type="ORF">RDB_LOCUS174695</name>
</gene>
<dbReference type="InterPro" id="IPR005225">
    <property type="entry name" value="Small_GTP-bd"/>
</dbReference>
<sequence length="1019" mass="110501">MFKWLLATYHLYSVVVALTNHGAHASRHGLKPRTPLPEKAIIFDQVETSVTTRTARLRATLPVFELFHGRSSEYELGRALEEYMLVKGRPISTMAYSVEPDLALFAWLGYDRTRRVLSGIPPIAQPPVVPFNTPSYLDVYIYIGTDRSYRLRTVLGVIIRDRSDTMTPASTPTALVSINEQVPRPRGVVLGMLIAACVILALVVLGGLGWMAAMRGYFKQTRHPMAQLQSSPPAHTHHPNSRSLQSTFNRASSITSTRRRVRTADHGTPSPSRLAPDPSPGHAKDPTPPSTRKRAATLLQTIHTRAIRGSPKIGFGSSSNKASSSLDSSSITARKGISPKLGLGQFSPRLEIEDRLKNDNGSLAVTIEESPGLMSSWSSALRLDPFHSPGRKDSLVDDLGIKAGSMDALETRERPASPTPTKGLCVGGDKTMSVSELFHSGVETDATADDSGVSSDRYDHAGNLGFMDNTLPTQVNPSAQVTPQTQPALARVESYAERTNQLGLALLAPPANMHPKPTNGALGIGFDSFFSPATERPLPEPRYGEVSSERVVRFGHSQETLTTAYVTASESGISPLSEQPKGDSVSVGPNIIGIIGSPSTLHSQMVELDDIASPSLTVGDQQATAQGESLNESLREGNSNQSLSVEYGRAERSLRALDSFPAMLRGSLSCFPEDVSLNTPILPSTGTSSSALTRMEAFDIMLLPADGLTQGCLVLTRVGDDSGEHEENEATNDNTGGISFMVAHEASNLVARSEEDSILSPDLSEHVAEQADSIMSREQDSNMRSSIDSIVVRIRLSQPRSLDRLLPTMSSTPATADFTSAPLKRTKIVLLGDQSVGKTSLITRFMYDTFDNTYQATIGIDFLSKTMYLDDRTVRLQLWDTAGQERFRSLIPSYIRDSSVAIVVYDITNRASFMSTSKWIDDVRSERGSDVIIVLVGNKADLSDKRQVTMEEATQRANELNIMFMETSAKAGHNVKTLFKKIAMSLPGMEKEGTNADGANKVNVNAQPPELPEAQACAC</sequence>
<dbReference type="CDD" id="cd01861">
    <property type="entry name" value="Rab6"/>
    <property type="match status" value="1"/>
</dbReference>
<dbReference type="SMART" id="SM00175">
    <property type="entry name" value="RAB"/>
    <property type="match status" value="1"/>
</dbReference>
<keyword evidence="2" id="KW-0813">Transport</keyword>
<evidence type="ECO:0000256" key="3">
    <source>
        <dbReference type="ARBA" id="ARBA00022741"/>
    </source>
</evidence>
<evidence type="ECO:0000256" key="10">
    <source>
        <dbReference type="SAM" id="SignalP"/>
    </source>
</evidence>
<dbReference type="Pfam" id="PF00071">
    <property type="entry name" value="Ras"/>
    <property type="match status" value="1"/>
</dbReference>
<feature type="signal peptide" evidence="10">
    <location>
        <begin position="1"/>
        <end position="25"/>
    </location>
</feature>
<evidence type="ECO:0000256" key="8">
    <source>
        <dbReference type="SAM" id="MobiDB-lite"/>
    </source>
</evidence>
<dbReference type="PANTHER" id="PTHR47977">
    <property type="entry name" value="RAS-RELATED PROTEIN RAB"/>
    <property type="match status" value="1"/>
</dbReference>
<comment type="caution">
    <text evidence="11">The sequence shown here is derived from an EMBL/GenBank/DDBJ whole genome shotgun (WGS) entry which is preliminary data.</text>
</comment>
<reference evidence="11" key="1">
    <citation type="submission" date="2021-01" db="EMBL/GenBank/DDBJ databases">
        <authorList>
            <person name="Kaushik A."/>
        </authorList>
    </citation>
    <scope>NUCLEOTIDE SEQUENCE</scope>
    <source>
        <strain evidence="11">AG3-T5</strain>
    </source>
</reference>
<evidence type="ECO:0000256" key="5">
    <source>
        <dbReference type="ARBA" id="ARBA00023134"/>
    </source>
</evidence>
<evidence type="ECO:0000256" key="2">
    <source>
        <dbReference type="ARBA" id="ARBA00022448"/>
    </source>
</evidence>